<accession>A0A2I0UN62</accession>
<organism evidence="2 3">
    <name type="scientific">Limosa lapponica baueri</name>
    <dbReference type="NCBI Taxonomy" id="1758121"/>
    <lineage>
        <taxon>Eukaryota</taxon>
        <taxon>Metazoa</taxon>
        <taxon>Chordata</taxon>
        <taxon>Craniata</taxon>
        <taxon>Vertebrata</taxon>
        <taxon>Euteleostomi</taxon>
        <taxon>Archelosauria</taxon>
        <taxon>Archosauria</taxon>
        <taxon>Dinosauria</taxon>
        <taxon>Saurischia</taxon>
        <taxon>Theropoda</taxon>
        <taxon>Coelurosauria</taxon>
        <taxon>Aves</taxon>
        <taxon>Neognathae</taxon>
        <taxon>Neoaves</taxon>
        <taxon>Charadriiformes</taxon>
        <taxon>Scolopacidae</taxon>
        <taxon>Limosa</taxon>
    </lineage>
</organism>
<keyword evidence="2" id="KW-0808">Transferase</keyword>
<dbReference type="OrthoDB" id="416454at2759"/>
<reference evidence="3" key="1">
    <citation type="submission" date="2017-11" db="EMBL/GenBank/DDBJ databases">
        <authorList>
            <person name="Lima N.C."/>
            <person name="Parody-Merino A.M."/>
            <person name="Battley P.F."/>
            <person name="Fidler A.E."/>
            <person name="Prosdocimi F."/>
        </authorList>
    </citation>
    <scope>NUCLEOTIDE SEQUENCE [LARGE SCALE GENOMIC DNA]</scope>
</reference>
<evidence type="ECO:0000313" key="2">
    <source>
        <dbReference type="EMBL" id="PKU47488.1"/>
    </source>
</evidence>
<feature type="domain" description="Reverse transcriptase" evidence="1">
    <location>
        <begin position="52"/>
        <end position="237"/>
    </location>
</feature>
<dbReference type="EMBL" id="KZ505677">
    <property type="protein sequence ID" value="PKU47488.1"/>
    <property type="molecule type" value="Genomic_DNA"/>
</dbReference>
<dbReference type="Pfam" id="PF00078">
    <property type="entry name" value="RVT_1"/>
    <property type="match status" value="1"/>
</dbReference>
<name>A0A2I0UN62_LIMLA</name>
<dbReference type="CDD" id="cd01650">
    <property type="entry name" value="RT_nLTR_like"/>
    <property type="match status" value="1"/>
</dbReference>
<proteinExistence type="predicted"/>
<gene>
    <name evidence="2" type="ORF">llap_2228</name>
</gene>
<dbReference type="InterPro" id="IPR000477">
    <property type="entry name" value="RT_dom"/>
</dbReference>
<keyword evidence="2" id="KW-0548">Nucleotidyltransferase</keyword>
<dbReference type="Proteomes" id="UP000233556">
    <property type="component" value="Unassembled WGS sequence"/>
</dbReference>
<keyword evidence="3" id="KW-1185">Reference proteome</keyword>
<evidence type="ECO:0000259" key="1">
    <source>
        <dbReference type="Pfam" id="PF00078"/>
    </source>
</evidence>
<dbReference type="GO" id="GO:0003964">
    <property type="term" value="F:RNA-directed DNA polymerase activity"/>
    <property type="evidence" value="ECO:0007669"/>
    <property type="project" value="UniProtKB-KW"/>
</dbReference>
<reference evidence="3" key="2">
    <citation type="submission" date="2017-12" db="EMBL/GenBank/DDBJ databases">
        <title>Genome sequence of the Bar-tailed Godwit (Limosa lapponica baueri).</title>
        <authorList>
            <person name="Lima N.C.B."/>
            <person name="Parody-Merino A.M."/>
            <person name="Battley P.F."/>
            <person name="Fidler A.E."/>
            <person name="Prosdocimi F."/>
        </authorList>
    </citation>
    <scope>NUCLEOTIDE SEQUENCE [LARGE SCALE GENOMIC DNA]</scope>
</reference>
<protein>
    <submittedName>
        <fullName evidence="2">Rna-directed dna polymerase from mobile element jockey-like</fullName>
    </submittedName>
</protein>
<sequence length="417" mass="47538">MGLDELHPRVLKELADVLAKLLSIIYMKSWLTGEVPVDWRVANVTPIYKKGKKEDPGNDRPGSLTSIPGKVMEQVILSAITSHIMGNQGIRPNQHGFMKGRPCQMNLISFYDRMTRLLDEGKAVDIIYLDFQKASDTVPHRILVEKLAAHGLAGGRSQVVFPRAVFGPFLFNIFIDDLDKDIVCIISKFADDTKLSRSVDLHDDREALQRDLDRLDRWANIKGMSFNKAKCQVLYLGHNNPMHRYRLGEVWLESCLVEKDLGVLIDKRLNMSQQCAQVAKKANGILACIRNSVTSRSREVIVPLYSALFLCEKGTFHLFTLSILAPSYEQFRNARGRRVAYIDNLYDRVPQSCLTNLGAFYDEVTTSVDKGRVVNVIYLELCKDFDTVSHKIYLSKLEKYGFDVWTVQWIRMVTSRE</sequence>
<dbReference type="PANTHER" id="PTHR33332">
    <property type="entry name" value="REVERSE TRANSCRIPTASE DOMAIN-CONTAINING PROTEIN"/>
    <property type="match status" value="1"/>
</dbReference>
<keyword evidence="2" id="KW-0695">RNA-directed DNA polymerase</keyword>
<evidence type="ECO:0000313" key="3">
    <source>
        <dbReference type="Proteomes" id="UP000233556"/>
    </source>
</evidence>
<dbReference type="AlphaFoldDB" id="A0A2I0UN62"/>